<reference evidence="2 3" key="1">
    <citation type="journal article" date="2016" name="Nat. Commun.">
        <title>Thousands of microbial genomes shed light on interconnected biogeochemical processes in an aquifer system.</title>
        <authorList>
            <person name="Anantharaman K."/>
            <person name="Brown C.T."/>
            <person name="Hug L.A."/>
            <person name="Sharon I."/>
            <person name="Castelle C.J."/>
            <person name="Probst A.J."/>
            <person name="Thomas B.C."/>
            <person name="Singh A."/>
            <person name="Wilkins M.J."/>
            <person name="Karaoz U."/>
            <person name="Brodie E.L."/>
            <person name="Williams K.H."/>
            <person name="Hubbard S.S."/>
            <person name="Banfield J.F."/>
        </authorList>
    </citation>
    <scope>NUCLEOTIDE SEQUENCE [LARGE SCALE GENOMIC DNA]</scope>
</reference>
<comment type="caution">
    <text evidence="2">The sequence shown here is derived from an EMBL/GenBank/DDBJ whole genome shotgun (WGS) entry which is preliminary data.</text>
</comment>
<feature type="transmembrane region" description="Helical" evidence="1">
    <location>
        <begin position="60"/>
        <end position="88"/>
    </location>
</feature>
<evidence type="ECO:0000313" key="2">
    <source>
        <dbReference type="EMBL" id="OGG12646.1"/>
    </source>
</evidence>
<dbReference type="STRING" id="1798382.A3D77_03965"/>
<evidence type="ECO:0000256" key="1">
    <source>
        <dbReference type="SAM" id="Phobius"/>
    </source>
</evidence>
<dbReference type="Proteomes" id="UP000176923">
    <property type="component" value="Unassembled WGS sequence"/>
</dbReference>
<feature type="transmembrane region" description="Helical" evidence="1">
    <location>
        <begin position="36"/>
        <end position="54"/>
    </location>
</feature>
<name>A0A1F5ZJH4_9BACT</name>
<keyword evidence="1" id="KW-0812">Transmembrane</keyword>
<gene>
    <name evidence="2" type="ORF">A3D77_03965</name>
</gene>
<proteinExistence type="predicted"/>
<sequence length="169" mass="20082">MDILIFIIGIMQFIFFVSLQCIFFRFIDTRRVMKWISLFFIFSFICINVLYAFIGFKLNLFSVWIVLLSGIIYGLLAQIYILAVFGVIESSIRIRVLSEIVSYGLKGVSYKNLLKKYNKKIIIDKRLGRFVQSGELIYDENYYKRGSMKTFSYIPAFIFSLYWKLYRSF</sequence>
<dbReference type="AlphaFoldDB" id="A0A1F5ZJH4"/>
<keyword evidence="1" id="KW-1133">Transmembrane helix</keyword>
<dbReference type="EMBL" id="MFJL01000043">
    <property type="protein sequence ID" value="OGG12646.1"/>
    <property type="molecule type" value="Genomic_DNA"/>
</dbReference>
<keyword evidence="1" id="KW-0472">Membrane</keyword>
<organism evidence="2 3">
    <name type="scientific">Candidatus Gottesmanbacteria bacterium RIFCSPHIGHO2_02_FULL_39_11</name>
    <dbReference type="NCBI Taxonomy" id="1798382"/>
    <lineage>
        <taxon>Bacteria</taxon>
        <taxon>Candidatus Gottesmaniibacteriota</taxon>
    </lineage>
</organism>
<accession>A0A1F5ZJH4</accession>
<protein>
    <submittedName>
        <fullName evidence="2">Uncharacterized protein</fullName>
    </submittedName>
</protein>
<feature type="transmembrane region" description="Helical" evidence="1">
    <location>
        <begin position="6"/>
        <end position="24"/>
    </location>
</feature>
<evidence type="ECO:0000313" key="3">
    <source>
        <dbReference type="Proteomes" id="UP000176923"/>
    </source>
</evidence>